<feature type="compositionally biased region" description="Low complexity" evidence="1">
    <location>
        <begin position="163"/>
        <end position="195"/>
    </location>
</feature>
<evidence type="ECO:0000256" key="1">
    <source>
        <dbReference type="SAM" id="MobiDB-lite"/>
    </source>
</evidence>
<feature type="compositionally biased region" description="Gly residues" evidence="1">
    <location>
        <begin position="53"/>
        <end position="63"/>
    </location>
</feature>
<proteinExistence type="predicted"/>
<feature type="compositionally biased region" description="Low complexity" evidence="1">
    <location>
        <begin position="73"/>
        <end position="82"/>
    </location>
</feature>
<evidence type="ECO:0000313" key="3">
    <source>
        <dbReference type="Proteomes" id="UP000215896"/>
    </source>
</evidence>
<feature type="compositionally biased region" description="Low complexity" evidence="1">
    <location>
        <begin position="294"/>
        <end position="316"/>
    </location>
</feature>
<reference evidence="2 3" key="1">
    <citation type="submission" date="2017-07" db="EMBL/GenBank/DDBJ databases">
        <title>Draft whole genome sequences of clinical Proprionibacteriaceae strains.</title>
        <authorList>
            <person name="Bernier A.-M."/>
            <person name="Bernard K."/>
            <person name="Domingo M.-C."/>
        </authorList>
    </citation>
    <scope>NUCLEOTIDE SEQUENCE [LARGE SCALE GENOMIC DNA]</scope>
    <source>
        <strain evidence="2 3">NML 030167</strain>
    </source>
</reference>
<evidence type="ECO:0000313" key="2">
    <source>
        <dbReference type="EMBL" id="OYO09691.1"/>
    </source>
</evidence>
<feature type="compositionally biased region" description="Low complexity" evidence="1">
    <location>
        <begin position="99"/>
        <end position="145"/>
    </location>
</feature>
<feature type="compositionally biased region" description="Basic and acidic residues" evidence="1">
    <location>
        <begin position="238"/>
        <end position="247"/>
    </location>
</feature>
<dbReference type="EMBL" id="NMVO01000017">
    <property type="protein sequence ID" value="OYO09691.1"/>
    <property type="molecule type" value="Genomic_DNA"/>
</dbReference>
<feature type="region of interest" description="Disordered" evidence="1">
    <location>
        <begin position="46"/>
        <end position="316"/>
    </location>
</feature>
<keyword evidence="3" id="KW-1185">Reference proteome</keyword>
<dbReference type="AlphaFoldDB" id="A0A255G289"/>
<sequence length="316" mass="30679">MPASRATTTVVGVAVAMTVTMGAINYGLFPGSQELGGMLFGRQLPHSVADGPVPGGAGPGGPTAPGELPPGEPTGTPEAPSPSAQPSDRALATPRPAEGVPGATVGTVVPQRRAGAAPDARSGASAGASAAGAPAPGAAPARPGSVPQAGTGTRTGGGQQPVAPSSARQPAPTQAPTTTGSTGAAPTAAAPTAGSTGSGGGRIERGQPAQGLRPPTSSTIEQETITPLPEDEQGDDSDGGRKGDTERGSGSGEPTTKPRPSTGALKPGPSHIDAREKPKRTRVGTSSAMPTPAPTAQATPDQQDQQGQDQDGQANR</sequence>
<name>A0A255G289_9ACTN</name>
<accession>A0A255G289</accession>
<feature type="compositionally biased region" description="Polar residues" evidence="1">
    <location>
        <begin position="215"/>
        <end position="225"/>
    </location>
</feature>
<protein>
    <submittedName>
        <fullName evidence="2">Uncharacterized protein</fullName>
    </submittedName>
</protein>
<dbReference type="RefSeq" id="WP_094406698.1">
    <property type="nucleotide sequence ID" value="NZ_NMVO01000017.1"/>
</dbReference>
<dbReference type="Proteomes" id="UP000215896">
    <property type="component" value="Unassembled WGS sequence"/>
</dbReference>
<gene>
    <name evidence="2" type="ORF">CGZ94_18750</name>
</gene>
<comment type="caution">
    <text evidence="2">The sequence shown here is derived from an EMBL/GenBank/DDBJ whole genome shotgun (WGS) entry which is preliminary data.</text>
</comment>
<organism evidence="2 3">
    <name type="scientific">Enemella evansiae</name>
    <dbReference type="NCBI Taxonomy" id="2016499"/>
    <lineage>
        <taxon>Bacteria</taxon>
        <taxon>Bacillati</taxon>
        <taxon>Actinomycetota</taxon>
        <taxon>Actinomycetes</taxon>
        <taxon>Propionibacteriales</taxon>
        <taxon>Propionibacteriaceae</taxon>
        <taxon>Enemella</taxon>
    </lineage>
</organism>